<feature type="transmembrane region" description="Helical" evidence="8">
    <location>
        <begin position="50"/>
        <end position="70"/>
    </location>
</feature>
<feature type="transmembrane region" description="Helical" evidence="8">
    <location>
        <begin position="20"/>
        <end position="44"/>
    </location>
</feature>
<dbReference type="PANTHER" id="PTHR23513:SF6">
    <property type="entry name" value="MAJOR FACILITATOR SUPERFAMILY ASSOCIATED DOMAIN-CONTAINING PROTEIN"/>
    <property type="match status" value="1"/>
</dbReference>
<organism evidence="9 10">
    <name type="scientific">Amycolatopsis carbonis</name>
    <dbReference type="NCBI Taxonomy" id="715471"/>
    <lineage>
        <taxon>Bacteria</taxon>
        <taxon>Bacillati</taxon>
        <taxon>Actinomycetota</taxon>
        <taxon>Actinomycetes</taxon>
        <taxon>Pseudonocardiales</taxon>
        <taxon>Pseudonocardiaceae</taxon>
        <taxon>Amycolatopsis</taxon>
    </lineage>
</organism>
<feature type="transmembrane region" description="Helical" evidence="8">
    <location>
        <begin position="257"/>
        <end position="279"/>
    </location>
</feature>
<keyword evidence="3" id="KW-1003">Cell membrane</keyword>
<accession>A0A9Y2ILI2</accession>
<protein>
    <submittedName>
        <fullName evidence="9">MFS transporter</fullName>
    </submittedName>
</protein>
<evidence type="ECO:0000256" key="7">
    <source>
        <dbReference type="SAM" id="MobiDB-lite"/>
    </source>
</evidence>
<dbReference type="KEGG" id="acab:QRX50_12230"/>
<sequence>MTEPRMTDNLWRDRNFRLIWTGETVSTLGSAVAGTSLPLVALLVLRASTFEVALLTAVAWVPWLVVGLPAGAWVDRWRKRRVMVTCNAASVVAFAAVPVGYVAGWLTVPYLLCAALVGGFAKVFFSLAYRSYVPVIVTRAQLLEANVKLQGSESAAQVGGPGLAGLLAAVAGPVAGVLADAVSFGISVLCLRYVRAKETLKPRGNRRLRTEIAEGIGFIARDRYLRSLIGAAAVANLALDGYAAIQVVFLVRDLGTGPGAVGVVLAIAEVGGVAGAPLAARLGKRVGAARAFLLCEALAAPAMLLGPFATPGAGLTVFVLSGMGVAAGIVGSNVLVGTFRQTYCPPELFGRITASSAVVNYGTIPLGAFLGGVLGEALGVRETMLIMAGVQLASLVILLKSPLRRDKDFPTAAARPLQSLQPPHQPPPAARSGSSPG</sequence>
<dbReference type="Pfam" id="PF05977">
    <property type="entry name" value="MFS_3"/>
    <property type="match status" value="1"/>
</dbReference>
<dbReference type="InterPro" id="IPR036259">
    <property type="entry name" value="MFS_trans_sf"/>
</dbReference>
<gene>
    <name evidence="9" type="ORF">QRX50_12230</name>
</gene>
<keyword evidence="5 8" id="KW-1133">Transmembrane helix</keyword>
<evidence type="ECO:0000256" key="8">
    <source>
        <dbReference type="SAM" id="Phobius"/>
    </source>
</evidence>
<reference evidence="9 10" key="1">
    <citation type="submission" date="2023-06" db="EMBL/GenBank/DDBJ databases">
        <authorList>
            <person name="Oyuntsetseg B."/>
            <person name="Kim S.B."/>
        </authorList>
    </citation>
    <scope>NUCLEOTIDE SEQUENCE [LARGE SCALE GENOMIC DNA]</scope>
    <source>
        <strain evidence="9 10">2-15</strain>
    </source>
</reference>
<dbReference type="CDD" id="cd06173">
    <property type="entry name" value="MFS_MefA_like"/>
    <property type="match status" value="1"/>
</dbReference>
<name>A0A9Y2ILI2_9PSEU</name>
<feature type="transmembrane region" description="Helical" evidence="8">
    <location>
        <begin position="82"/>
        <end position="103"/>
    </location>
</feature>
<evidence type="ECO:0000313" key="9">
    <source>
        <dbReference type="EMBL" id="WIX81466.1"/>
    </source>
</evidence>
<dbReference type="EMBL" id="CP127294">
    <property type="protein sequence ID" value="WIX81466.1"/>
    <property type="molecule type" value="Genomic_DNA"/>
</dbReference>
<keyword evidence="10" id="KW-1185">Reference proteome</keyword>
<dbReference type="SUPFAM" id="SSF103473">
    <property type="entry name" value="MFS general substrate transporter"/>
    <property type="match status" value="1"/>
</dbReference>
<feature type="transmembrane region" description="Helical" evidence="8">
    <location>
        <begin position="291"/>
        <end position="309"/>
    </location>
</feature>
<keyword evidence="4 8" id="KW-0812">Transmembrane</keyword>
<evidence type="ECO:0000256" key="2">
    <source>
        <dbReference type="ARBA" id="ARBA00022448"/>
    </source>
</evidence>
<evidence type="ECO:0000256" key="1">
    <source>
        <dbReference type="ARBA" id="ARBA00004651"/>
    </source>
</evidence>
<dbReference type="GO" id="GO:0005886">
    <property type="term" value="C:plasma membrane"/>
    <property type="evidence" value="ECO:0007669"/>
    <property type="project" value="UniProtKB-SubCell"/>
</dbReference>
<evidence type="ECO:0000256" key="3">
    <source>
        <dbReference type="ARBA" id="ARBA00022475"/>
    </source>
</evidence>
<dbReference type="Proteomes" id="UP001236014">
    <property type="component" value="Chromosome"/>
</dbReference>
<evidence type="ECO:0000256" key="5">
    <source>
        <dbReference type="ARBA" id="ARBA00022989"/>
    </source>
</evidence>
<dbReference type="AlphaFoldDB" id="A0A9Y2ILI2"/>
<feature type="transmembrane region" description="Helical" evidence="8">
    <location>
        <begin position="315"/>
        <end position="336"/>
    </location>
</feature>
<keyword evidence="6 8" id="KW-0472">Membrane</keyword>
<feature type="transmembrane region" description="Helical" evidence="8">
    <location>
        <begin position="348"/>
        <end position="371"/>
    </location>
</feature>
<feature type="transmembrane region" description="Helical" evidence="8">
    <location>
        <begin position="228"/>
        <end position="251"/>
    </location>
</feature>
<comment type="subcellular location">
    <subcellularLocation>
        <location evidence="1">Cell membrane</location>
        <topology evidence="1">Multi-pass membrane protein</topology>
    </subcellularLocation>
</comment>
<dbReference type="InterPro" id="IPR010290">
    <property type="entry name" value="TM_effector"/>
</dbReference>
<evidence type="ECO:0000256" key="6">
    <source>
        <dbReference type="ARBA" id="ARBA00023136"/>
    </source>
</evidence>
<keyword evidence="2" id="KW-0813">Transport</keyword>
<dbReference type="RefSeq" id="WP_285972060.1">
    <property type="nucleotide sequence ID" value="NZ_CP127294.1"/>
</dbReference>
<dbReference type="Gene3D" id="1.20.1250.20">
    <property type="entry name" value="MFS general substrate transporter like domains"/>
    <property type="match status" value="1"/>
</dbReference>
<feature type="region of interest" description="Disordered" evidence="7">
    <location>
        <begin position="410"/>
        <end position="437"/>
    </location>
</feature>
<proteinExistence type="predicted"/>
<evidence type="ECO:0000313" key="10">
    <source>
        <dbReference type="Proteomes" id="UP001236014"/>
    </source>
</evidence>
<evidence type="ECO:0000256" key="4">
    <source>
        <dbReference type="ARBA" id="ARBA00022692"/>
    </source>
</evidence>
<dbReference type="PANTHER" id="PTHR23513">
    <property type="entry name" value="INTEGRAL MEMBRANE EFFLUX PROTEIN-RELATED"/>
    <property type="match status" value="1"/>
</dbReference>